<feature type="transmembrane region" description="Helical" evidence="2">
    <location>
        <begin position="121"/>
        <end position="143"/>
    </location>
</feature>
<evidence type="ECO:0000256" key="1">
    <source>
        <dbReference type="SAM" id="MobiDB-lite"/>
    </source>
</evidence>
<dbReference type="AlphaFoldDB" id="A0AAV1D3V6"/>
<sequence>MEVQKKKGFWILLRLVSQPLGVEALRIEILRTGSYLAILSGILSVRVAGSKKVLLISSYPCWQRACVESVLWVMHVKSFVADALGVVTICLVTILILLGLFCILYSFYFRSRIKGQGFIQLGYFSGPWIIRILLIVLASLWGLGEIFRLSLLRRDGRLINDLKLTWQEHLCKIYIVSNLGFAEPCLFLTLVLLLRASLQKSGTLSPKWNCKTAAYVILFCLPVFLLQLFVILIGPKFSKEDSILHKLPHYFTSPAARAKHDSGVAFCSYPLLSTIVLGLFNTIFIGYHVLLGRRILHLVINKALQKRVYTLICSVVCLVPLRVIFLGLSVRFAPEVLLFDTLAFLAFLSLWCCILVGICLLVYFPVADSLALRNLQKDIEARRRVSDEQQNDTVSLIANQSPVDESLVSSPGRNSAASTKRGSISFRTMDKDATPGGFVELSLFSPSRHATPPGSPRLVGWPMLPPSQSLAL</sequence>
<dbReference type="PANTHER" id="PTHR34116">
    <property type="entry name" value="PLASMINOGEN ACTIVATOR INHIBITOR"/>
    <property type="match status" value="1"/>
</dbReference>
<feature type="transmembrane region" description="Helical" evidence="2">
    <location>
        <begin position="308"/>
        <end position="330"/>
    </location>
</feature>
<accession>A0AAV1D3V6</accession>
<name>A0AAV1D3V6_OLDCO</name>
<keyword evidence="2" id="KW-0812">Transmembrane</keyword>
<keyword evidence="4" id="KW-1185">Reference proteome</keyword>
<organism evidence="3 4">
    <name type="scientific">Oldenlandia corymbosa var. corymbosa</name>
    <dbReference type="NCBI Taxonomy" id="529605"/>
    <lineage>
        <taxon>Eukaryota</taxon>
        <taxon>Viridiplantae</taxon>
        <taxon>Streptophyta</taxon>
        <taxon>Embryophyta</taxon>
        <taxon>Tracheophyta</taxon>
        <taxon>Spermatophyta</taxon>
        <taxon>Magnoliopsida</taxon>
        <taxon>eudicotyledons</taxon>
        <taxon>Gunneridae</taxon>
        <taxon>Pentapetalae</taxon>
        <taxon>asterids</taxon>
        <taxon>lamiids</taxon>
        <taxon>Gentianales</taxon>
        <taxon>Rubiaceae</taxon>
        <taxon>Rubioideae</taxon>
        <taxon>Spermacoceae</taxon>
        <taxon>Hedyotis-Oldenlandia complex</taxon>
        <taxon>Oldenlandia</taxon>
    </lineage>
</organism>
<evidence type="ECO:0000313" key="4">
    <source>
        <dbReference type="Proteomes" id="UP001161247"/>
    </source>
</evidence>
<feature type="transmembrane region" description="Helical" evidence="2">
    <location>
        <begin position="342"/>
        <end position="364"/>
    </location>
</feature>
<keyword evidence="2" id="KW-1133">Transmembrane helix</keyword>
<evidence type="ECO:0000256" key="2">
    <source>
        <dbReference type="SAM" id="Phobius"/>
    </source>
</evidence>
<dbReference type="PANTHER" id="PTHR34116:SF2">
    <property type="entry name" value="THH1_TOM1_TOM3 DOMAIN-CONTAINING PROTEIN"/>
    <property type="match status" value="1"/>
</dbReference>
<proteinExistence type="predicted"/>
<dbReference type="EMBL" id="OX459121">
    <property type="protein sequence ID" value="CAI9101522.1"/>
    <property type="molecule type" value="Genomic_DNA"/>
</dbReference>
<keyword evidence="2" id="KW-0472">Membrane</keyword>
<feature type="region of interest" description="Disordered" evidence="1">
    <location>
        <begin position="449"/>
        <end position="472"/>
    </location>
</feature>
<reference evidence="3" key="1">
    <citation type="submission" date="2023-03" db="EMBL/GenBank/DDBJ databases">
        <authorList>
            <person name="Julca I."/>
        </authorList>
    </citation>
    <scope>NUCLEOTIDE SEQUENCE</scope>
</reference>
<feature type="transmembrane region" description="Helical" evidence="2">
    <location>
        <begin position="215"/>
        <end position="234"/>
    </location>
</feature>
<evidence type="ECO:0000313" key="3">
    <source>
        <dbReference type="EMBL" id="CAI9101522.1"/>
    </source>
</evidence>
<feature type="transmembrane region" description="Helical" evidence="2">
    <location>
        <begin position="83"/>
        <end position="109"/>
    </location>
</feature>
<feature type="transmembrane region" description="Helical" evidence="2">
    <location>
        <begin position="269"/>
        <end position="287"/>
    </location>
</feature>
<protein>
    <submittedName>
        <fullName evidence="3">OLC1v1038862C1</fullName>
    </submittedName>
</protein>
<feature type="transmembrane region" description="Helical" evidence="2">
    <location>
        <begin position="173"/>
        <end position="194"/>
    </location>
</feature>
<dbReference type="Proteomes" id="UP001161247">
    <property type="component" value="Chromosome 4"/>
</dbReference>
<gene>
    <name evidence="3" type="ORF">OLC1_LOCUS11097</name>
</gene>
<feature type="region of interest" description="Disordered" evidence="1">
    <location>
        <begin position="402"/>
        <end position="421"/>
    </location>
</feature>